<protein>
    <recommendedName>
        <fullName evidence="3">Lipoprotein</fullName>
    </recommendedName>
</protein>
<sequence length="154" mass="18255">MKKYQILIITLVIIILQCACKNENNYENDTELCELLSKMTDDDQKIRNMDLLQNGTQKQKDSLWKIQKLIDGRNTELLLDITKKRGWVSKNSLNCEKYMAPVVIFRHTPEKYFNEVKEIIDKEFQNERLDGLNYEFINDHLNGRPGFNLEIIEK</sequence>
<reference evidence="2" key="1">
    <citation type="journal article" date="2019" name="Int. J. Syst. Evol. Microbiol.">
        <title>The Global Catalogue of Microorganisms (GCM) 10K type strain sequencing project: providing services to taxonomists for standard genome sequencing and annotation.</title>
        <authorList>
            <consortium name="The Broad Institute Genomics Platform"/>
            <consortium name="The Broad Institute Genome Sequencing Center for Infectious Disease"/>
            <person name="Wu L."/>
            <person name="Ma J."/>
        </authorList>
    </citation>
    <scope>NUCLEOTIDE SEQUENCE [LARGE SCALE GENOMIC DNA]</scope>
    <source>
        <strain evidence="2">KCTC 52368</strain>
    </source>
</reference>
<gene>
    <name evidence="1" type="ORF">ACFSQJ_19590</name>
</gene>
<evidence type="ECO:0008006" key="3">
    <source>
        <dbReference type="Google" id="ProtNLM"/>
    </source>
</evidence>
<evidence type="ECO:0000313" key="2">
    <source>
        <dbReference type="Proteomes" id="UP001597526"/>
    </source>
</evidence>
<keyword evidence="2" id="KW-1185">Reference proteome</keyword>
<name>A0ABW5N230_9FLAO</name>
<accession>A0ABW5N230</accession>
<dbReference type="RefSeq" id="WP_377768613.1">
    <property type="nucleotide sequence ID" value="NZ_JBHULB010000083.1"/>
</dbReference>
<comment type="caution">
    <text evidence="1">The sequence shown here is derived from an EMBL/GenBank/DDBJ whole genome shotgun (WGS) entry which is preliminary data.</text>
</comment>
<evidence type="ECO:0000313" key="1">
    <source>
        <dbReference type="EMBL" id="MFD2589137.1"/>
    </source>
</evidence>
<dbReference type="Proteomes" id="UP001597526">
    <property type="component" value="Unassembled WGS sequence"/>
</dbReference>
<organism evidence="1 2">
    <name type="scientific">Croceitalea marina</name>
    <dbReference type="NCBI Taxonomy" id="1775166"/>
    <lineage>
        <taxon>Bacteria</taxon>
        <taxon>Pseudomonadati</taxon>
        <taxon>Bacteroidota</taxon>
        <taxon>Flavobacteriia</taxon>
        <taxon>Flavobacteriales</taxon>
        <taxon>Flavobacteriaceae</taxon>
        <taxon>Croceitalea</taxon>
    </lineage>
</organism>
<dbReference type="EMBL" id="JBHULB010000083">
    <property type="protein sequence ID" value="MFD2589137.1"/>
    <property type="molecule type" value="Genomic_DNA"/>
</dbReference>
<proteinExistence type="predicted"/>